<reference evidence="1" key="2">
    <citation type="submission" date="2023-02" db="EMBL/GenBank/DDBJ databases">
        <authorList>
            <person name="Swenson N.G."/>
            <person name="Wegrzyn J.L."/>
            <person name="Mcevoy S.L."/>
        </authorList>
    </citation>
    <scope>NUCLEOTIDE SEQUENCE</scope>
    <source>
        <strain evidence="1">91603</strain>
        <tissue evidence="1">Leaf</tissue>
    </source>
</reference>
<keyword evidence="2" id="KW-1185">Reference proteome</keyword>
<protein>
    <submittedName>
        <fullName evidence="1">Uncharacterized protein</fullName>
    </submittedName>
</protein>
<dbReference type="AlphaFoldDB" id="A0AAD5IRX2"/>
<comment type="caution">
    <text evidence="1">The sequence shown here is derived from an EMBL/GenBank/DDBJ whole genome shotgun (WGS) entry which is preliminary data.</text>
</comment>
<accession>A0AAD5IRX2</accession>
<evidence type="ECO:0000313" key="1">
    <source>
        <dbReference type="EMBL" id="KAI9174721.1"/>
    </source>
</evidence>
<sequence length="67" mass="7716">MTRKKKRKVVYLSLEKRKFMVLVFLLSSSHQELLSEPNSCRKTTENSLRASEPLVVGEVVETPIQII</sequence>
<name>A0AAD5IRX2_ACENE</name>
<proteinExistence type="predicted"/>
<organism evidence="1 2">
    <name type="scientific">Acer negundo</name>
    <name type="common">Box elder</name>
    <dbReference type="NCBI Taxonomy" id="4023"/>
    <lineage>
        <taxon>Eukaryota</taxon>
        <taxon>Viridiplantae</taxon>
        <taxon>Streptophyta</taxon>
        <taxon>Embryophyta</taxon>
        <taxon>Tracheophyta</taxon>
        <taxon>Spermatophyta</taxon>
        <taxon>Magnoliopsida</taxon>
        <taxon>eudicotyledons</taxon>
        <taxon>Gunneridae</taxon>
        <taxon>Pentapetalae</taxon>
        <taxon>rosids</taxon>
        <taxon>malvids</taxon>
        <taxon>Sapindales</taxon>
        <taxon>Sapindaceae</taxon>
        <taxon>Hippocastanoideae</taxon>
        <taxon>Acereae</taxon>
        <taxon>Acer</taxon>
    </lineage>
</organism>
<gene>
    <name evidence="1" type="ORF">LWI28_021855</name>
</gene>
<dbReference type="Proteomes" id="UP001064489">
    <property type="component" value="Chromosome 8"/>
</dbReference>
<evidence type="ECO:0000313" key="2">
    <source>
        <dbReference type="Proteomes" id="UP001064489"/>
    </source>
</evidence>
<reference evidence="1" key="1">
    <citation type="journal article" date="2022" name="Plant J.">
        <title>Strategies of tolerance reflected in two North American maple genomes.</title>
        <authorList>
            <person name="McEvoy S.L."/>
            <person name="Sezen U.U."/>
            <person name="Trouern-Trend A."/>
            <person name="McMahon S.M."/>
            <person name="Schaberg P.G."/>
            <person name="Yang J."/>
            <person name="Wegrzyn J.L."/>
            <person name="Swenson N.G."/>
        </authorList>
    </citation>
    <scope>NUCLEOTIDE SEQUENCE</scope>
    <source>
        <strain evidence="1">91603</strain>
    </source>
</reference>
<dbReference type="EMBL" id="JAJSOW010000103">
    <property type="protein sequence ID" value="KAI9174721.1"/>
    <property type="molecule type" value="Genomic_DNA"/>
</dbReference>